<dbReference type="Proteomes" id="UP001165065">
    <property type="component" value="Unassembled WGS sequence"/>
</dbReference>
<sequence length="1053" mass="114401">MDSSANSDGVSRTESVAQSETIRVCCRFRPLPLHAASSQKSFISHPSHQTVRLDPPDYTSDDTILEAGGMLNDSYQFVFDEVFPVSASTVDVYSFLGKDVVAGVLNGYNSCLFVYGQTGSGKTHTMMGSGGIVANDETSSEDNDDYSDRGAPRDKDKYGLTPLIISDIFEGFSRASEDVTFNVKVSFVEVYLERVKDLLSPQFHGAGAPKPSVVNSEGGGGAINPNNLQLRTHPTSGAVYIQGVSEFYVADESDVFYHLQRGNGVRAVGETKMNRDSSRSHSVFIIKVERRQGENVKTGQLYLVDLAGSESVGKTGADGLRLKEAQLINKSLSALGNVINALSEGKKHVPYRDSKLTRMLEDCLGGNAKTTLVCMCSSELRNAVESVSTLRFGTRAKRVVNKAKVNVEKGVEEYKGELVKANKREKELMKFVKALCMELIALRNVVEVAFQDGAIGEELSFEGPLWKSIEMIVADEEGGVAEGAAGGEGGVEEQAREAHAMEEVGETGALQDERRPVVNSAEEDLIMIQRLQSALETTVEELQIRSEELSEAQYDVKELSAALEEQGNEVKRIEDVMDGVKGELEDVRMKYDDCERQRREIEYREKEANLFVNQLREEFKKLRQGIRGEGGGELESMINEAGLGDDEQDEPFDASVEPAVGDSGDSGHGDDEAIIPPPPPPVDSPPGTPPPPPPPQVKRHDAELEDTKKSVEALAIAAAATHEASKRERELVSDLSEMTRRFIDLKMQLEESKGDIELLSGNGGKGELAKEAVRLRKTLDRKSRDVQSVMLKGQELHMLNNTLQSKLANREQHVEYLEASLKDLQDAHRLFIKESRGTNVKLGEENKRLRRALEQMEGGFKGAGSPNKVVVPIRGGGGKARKGSSNAGSPRSERKGKRKDSKGGEEEAAKGVDWSPMKEGATPVMSGELVKEKTEAYFGASDSSSGTEDDDDDAVYARAAAATAKAIQMQKKKHKRLSSKLSGLKTLMPKKGSLVGKILGTLGTGGDDSGDNGSPKSDKGLGEDGNEEPSPPRREKRSESWLFGGSKRGSSSS</sequence>
<dbReference type="SMART" id="SM00129">
    <property type="entry name" value="KISc"/>
    <property type="match status" value="1"/>
</dbReference>
<dbReference type="InterPro" id="IPR001752">
    <property type="entry name" value="Kinesin_motor_dom"/>
</dbReference>
<dbReference type="PRINTS" id="PR00380">
    <property type="entry name" value="KINESINHEAVY"/>
</dbReference>
<feature type="region of interest" description="Disordered" evidence="5">
    <location>
        <begin position="130"/>
        <end position="154"/>
    </location>
</feature>
<dbReference type="GO" id="GO:0005524">
    <property type="term" value="F:ATP binding"/>
    <property type="evidence" value="ECO:0007669"/>
    <property type="project" value="UniProtKB-UniRule"/>
</dbReference>
<dbReference type="InterPro" id="IPR036961">
    <property type="entry name" value="Kinesin_motor_dom_sf"/>
</dbReference>
<evidence type="ECO:0000313" key="8">
    <source>
        <dbReference type="Proteomes" id="UP001165065"/>
    </source>
</evidence>
<organism evidence="7 8">
    <name type="scientific">Triparma columacea</name>
    <dbReference type="NCBI Taxonomy" id="722753"/>
    <lineage>
        <taxon>Eukaryota</taxon>
        <taxon>Sar</taxon>
        <taxon>Stramenopiles</taxon>
        <taxon>Ochrophyta</taxon>
        <taxon>Bolidophyceae</taxon>
        <taxon>Parmales</taxon>
        <taxon>Triparmaceae</taxon>
        <taxon>Triparma</taxon>
    </lineage>
</organism>
<accession>A0A9W7G1I0</accession>
<feature type="binding site" evidence="3">
    <location>
        <begin position="116"/>
        <end position="123"/>
    </location>
    <ligand>
        <name>ATP</name>
        <dbReference type="ChEBI" id="CHEBI:30616"/>
    </ligand>
</feature>
<keyword evidence="2 3" id="KW-0067">ATP-binding</keyword>
<feature type="compositionally biased region" description="Pro residues" evidence="5">
    <location>
        <begin position="675"/>
        <end position="696"/>
    </location>
</feature>
<keyword evidence="8" id="KW-1185">Reference proteome</keyword>
<feature type="compositionally biased region" description="Basic and acidic residues" evidence="5">
    <location>
        <begin position="1030"/>
        <end position="1039"/>
    </location>
</feature>
<dbReference type="InterPro" id="IPR027417">
    <property type="entry name" value="P-loop_NTPase"/>
</dbReference>
<evidence type="ECO:0000259" key="6">
    <source>
        <dbReference type="PROSITE" id="PS50067"/>
    </source>
</evidence>
<feature type="region of interest" description="Disordered" evidence="5">
    <location>
        <begin position="858"/>
        <end position="929"/>
    </location>
</feature>
<dbReference type="GO" id="GO:0008017">
    <property type="term" value="F:microtubule binding"/>
    <property type="evidence" value="ECO:0007669"/>
    <property type="project" value="InterPro"/>
</dbReference>
<dbReference type="InterPro" id="IPR019821">
    <property type="entry name" value="Kinesin_motor_CS"/>
</dbReference>
<evidence type="ECO:0000256" key="5">
    <source>
        <dbReference type="SAM" id="MobiDB-lite"/>
    </source>
</evidence>
<gene>
    <name evidence="7" type="ORF">TrCOL_g10925</name>
</gene>
<protein>
    <recommendedName>
        <fullName evidence="6">Kinesin motor domain-containing protein</fullName>
    </recommendedName>
</protein>
<evidence type="ECO:0000256" key="4">
    <source>
        <dbReference type="SAM" id="Coils"/>
    </source>
</evidence>
<dbReference type="GO" id="GO:0003777">
    <property type="term" value="F:microtubule motor activity"/>
    <property type="evidence" value="ECO:0007669"/>
    <property type="project" value="InterPro"/>
</dbReference>
<dbReference type="PROSITE" id="PS50067">
    <property type="entry name" value="KINESIN_MOTOR_2"/>
    <property type="match status" value="1"/>
</dbReference>
<keyword evidence="1 3" id="KW-0547">Nucleotide-binding</keyword>
<feature type="coiled-coil region" evidence="4">
    <location>
        <begin position="532"/>
        <end position="604"/>
    </location>
</feature>
<dbReference type="OrthoDB" id="3176171at2759"/>
<comment type="caution">
    <text evidence="7">The sequence shown here is derived from an EMBL/GenBank/DDBJ whole genome shotgun (WGS) entry which is preliminary data.</text>
</comment>
<feature type="region of interest" description="Disordered" evidence="5">
    <location>
        <begin position="968"/>
        <end position="1053"/>
    </location>
</feature>
<dbReference type="Pfam" id="PF00225">
    <property type="entry name" value="Kinesin"/>
    <property type="match status" value="1"/>
</dbReference>
<dbReference type="InterPro" id="IPR027640">
    <property type="entry name" value="Kinesin-like_fam"/>
</dbReference>
<feature type="compositionally biased region" description="Basic and acidic residues" evidence="5">
    <location>
        <begin position="901"/>
        <end position="910"/>
    </location>
</feature>
<dbReference type="PANTHER" id="PTHR47968:SF17">
    <property type="entry name" value="KINESIN-LIKE PROTEIN"/>
    <property type="match status" value="1"/>
</dbReference>
<keyword evidence="3" id="KW-0505">Motor protein</keyword>
<dbReference type="Gene3D" id="3.40.850.10">
    <property type="entry name" value="Kinesin motor domain"/>
    <property type="match status" value="1"/>
</dbReference>
<proteinExistence type="inferred from homology"/>
<feature type="region of interest" description="Disordered" evidence="5">
    <location>
        <begin position="643"/>
        <end position="705"/>
    </location>
</feature>
<reference evidence="8" key="1">
    <citation type="journal article" date="2023" name="Commun. Biol.">
        <title>Genome analysis of Parmales, the sister group of diatoms, reveals the evolutionary specialization of diatoms from phago-mixotrophs to photoautotrophs.</title>
        <authorList>
            <person name="Ban H."/>
            <person name="Sato S."/>
            <person name="Yoshikawa S."/>
            <person name="Yamada K."/>
            <person name="Nakamura Y."/>
            <person name="Ichinomiya M."/>
            <person name="Sato N."/>
            <person name="Blanc-Mathieu R."/>
            <person name="Endo H."/>
            <person name="Kuwata A."/>
            <person name="Ogata H."/>
        </authorList>
    </citation>
    <scope>NUCLEOTIDE SEQUENCE [LARGE SCALE GENOMIC DNA]</scope>
</reference>
<dbReference type="PANTHER" id="PTHR47968">
    <property type="entry name" value="CENTROMERE PROTEIN E"/>
    <property type="match status" value="1"/>
</dbReference>
<dbReference type="PROSITE" id="PS00411">
    <property type="entry name" value="KINESIN_MOTOR_1"/>
    <property type="match status" value="1"/>
</dbReference>
<evidence type="ECO:0000256" key="2">
    <source>
        <dbReference type="ARBA" id="ARBA00022840"/>
    </source>
</evidence>
<name>A0A9W7G1I0_9STRA</name>
<dbReference type="EMBL" id="BRYA01000646">
    <property type="protein sequence ID" value="GMI27654.1"/>
    <property type="molecule type" value="Genomic_DNA"/>
</dbReference>
<evidence type="ECO:0000256" key="1">
    <source>
        <dbReference type="ARBA" id="ARBA00022741"/>
    </source>
</evidence>
<dbReference type="AlphaFoldDB" id="A0A9W7G1I0"/>
<dbReference type="SUPFAM" id="SSF52540">
    <property type="entry name" value="P-loop containing nucleoside triphosphate hydrolases"/>
    <property type="match status" value="1"/>
</dbReference>
<evidence type="ECO:0000313" key="7">
    <source>
        <dbReference type="EMBL" id="GMI27654.1"/>
    </source>
</evidence>
<feature type="compositionally biased region" description="Acidic residues" evidence="5">
    <location>
        <begin position="643"/>
        <end position="652"/>
    </location>
</feature>
<feature type="domain" description="Kinesin motor" evidence="6">
    <location>
        <begin position="21"/>
        <end position="399"/>
    </location>
</feature>
<dbReference type="GO" id="GO:0007018">
    <property type="term" value="P:microtubule-based movement"/>
    <property type="evidence" value="ECO:0007669"/>
    <property type="project" value="InterPro"/>
</dbReference>
<keyword evidence="4" id="KW-0175">Coiled coil</keyword>
<comment type="similarity">
    <text evidence="3">Belongs to the TRAFAC class myosin-kinesin ATPase superfamily. Kinesin family.</text>
</comment>
<evidence type="ECO:0000256" key="3">
    <source>
        <dbReference type="PROSITE-ProRule" id="PRU00283"/>
    </source>
</evidence>